<keyword evidence="1" id="KW-0175">Coiled coil</keyword>
<reference evidence="2 3" key="1">
    <citation type="submission" date="2023-10" db="EMBL/GenBank/DDBJ databases">
        <title>Virgibacillus halophilus 5B73C genome.</title>
        <authorList>
            <person name="Miliotis G."/>
            <person name="Sengupta P."/>
            <person name="Hameed A."/>
            <person name="Chuvochina M."/>
            <person name="Mcdonagh F."/>
            <person name="Simpson A.C."/>
            <person name="Singh N.K."/>
            <person name="Rekha P.D."/>
            <person name="Raman K."/>
            <person name="Hugenholtz P."/>
            <person name="Venkateswaran K."/>
        </authorList>
    </citation>
    <scope>NUCLEOTIDE SEQUENCE [LARGE SCALE GENOMIC DNA]</scope>
    <source>
        <strain evidence="2 3">5B73C</strain>
    </source>
</reference>
<evidence type="ECO:0000313" key="3">
    <source>
        <dbReference type="Proteomes" id="UP001281447"/>
    </source>
</evidence>
<organism evidence="2 3">
    <name type="scientific">Tigheibacillus halophilus</name>
    <dbReference type="NCBI Taxonomy" id="361280"/>
    <lineage>
        <taxon>Bacteria</taxon>
        <taxon>Bacillati</taxon>
        <taxon>Bacillota</taxon>
        <taxon>Bacilli</taxon>
        <taxon>Bacillales</taxon>
        <taxon>Bacillaceae</taxon>
        <taxon>Tigheibacillus</taxon>
    </lineage>
</organism>
<sequence length="90" mass="10611">MKRIVEAEKQFHGWQQRVSDIDKALEKNDASKETLEEEMTVYQSEMKRLFQTAQVEDEEAYYKAAEQSQSYENLKKGKPAFTKAIFHIFS</sequence>
<evidence type="ECO:0000313" key="2">
    <source>
        <dbReference type="EMBL" id="MDY0396008.1"/>
    </source>
</evidence>
<feature type="coiled-coil region" evidence="1">
    <location>
        <begin position="25"/>
        <end position="52"/>
    </location>
</feature>
<dbReference type="EMBL" id="JAWDIP010000004">
    <property type="protein sequence ID" value="MDY0396008.1"/>
    <property type="molecule type" value="Genomic_DNA"/>
</dbReference>
<name>A0ABU5C9K7_9BACI</name>
<gene>
    <name evidence="2" type="ORF">RWE15_18580</name>
</gene>
<keyword evidence="3" id="KW-1185">Reference proteome</keyword>
<comment type="caution">
    <text evidence="2">The sequence shown here is derived from an EMBL/GenBank/DDBJ whole genome shotgun (WGS) entry which is preliminary data.</text>
</comment>
<accession>A0ABU5C9K7</accession>
<dbReference type="Proteomes" id="UP001281447">
    <property type="component" value="Unassembled WGS sequence"/>
</dbReference>
<proteinExistence type="predicted"/>
<evidence type="ECO:0000256" key="1">
    <source>
        <dbReference type="SAM" id="Coils"/>
    </source>
</evidence>
<protein>
    <submittedName>
        <fullName evidence="2">Uncharacterized protein</fullName>
    </submittedName>
</protein>